<comment type="cofactor">
    <cofactor evidence="1">
        <name>heme</name>
        <dbReference type="ChEBI" id="CHEBI:30413"/>
    </cofactor>
</comment>
<dbReference type="AlphaFoldDB" id="A0A066XK42"/>
<dbReference type="GO" id="GO:0004497">
    <property type="term" value="F:monooxygenase activity"/>
    <property type="evidence" value="ECO:0007669"/>
    <property type="project" value="UniProtKB-KW"/>
</dbReference>
<dbReference type="CDD" id="cd11041">
    <property type="entry name" value="CYP503A1-like"/>
    <property type="match status" value="1"/>
</dbReference>
<keyword evidence="5 6" id="KW-0408">Iron</keyword>
<dbReference type="GO" id="GO:0020037">
    <property type="term" value="F:heme binding"/>
    <property type="evidence" value="ECO:0007669"/>
    <property type="project" value="InterPro"/>
</dbReference>
<dbReference type="eggNOG" id="KOG0156">
    <property type="taxonomic scope" value="Eukaryota"/>
</dbReference>
<reference evidence="8" key="1">
    <citation type="journal article" date="2014" name="Genome Announc.">
        <title>Draft genome sequence of Colletotrichum sublineola, a destructive pathogen of cultivated sorghum.</title>
        <authorList>
            <person name="Baroncelli R."/>
            <person name="Sanz-Martin J.M."/>
            <person name="Rech G.E."/>
            <person name="Sukno S.A."/>
            <person name="Thon M.R."/>
        </authorList>
    </citation>
    <scope>NUCLEOTIDE SEQUENCE [LARGE SCALE GENOMIC DNA]</scope>
    <source>
        <strain evidence="8">TX430BB</strain>
    </source>
</reference>
<dbReference type="OMA" id="AYMLLHY"/>
<evidence type="ECO:0000256" key="5">
    <source>
        <dbReference type="ARBA" id="ARBA00023004"/>
    </source>
</evidence>
<dbReference type="STRING" id="1173701.A0A066XK42"/>
<evidence type="ECO:0000256" key="3">
    <source>
        <dbReference type="ARBA" id="ARBA00022723"/>
    </source>
</evidence>
<keyword evidence="4 6" id="KW-0560">Oxidoreductase</keyword>
<dbReference type="InterPro" id="IPR017972">
    <property type="entry name" value="Cyt_P450_CS"/>
</dbReference>
<name>A0A066XK42_COLSU</name>
<keyword evidence="3 6" id="KW-0479">Metal-binding</keyword>
<dbReference type="OrthoDB" id="4834362at2759"/>
<evidence type="ECO:0000256" key="1">
    <source>
        <dbReference type="ARBA" id="ARBA00001971"/>
    </source>
</evidence>
<protein>
    <submittedName>
        <fullName evidence="7">Putative ent-kaurene oxidase</fullName>
    </submittedName>
</protein>
<dbReference type="InterPro" id="IPR001128">
    <property type="entry name" value="Cyt_P450"/>
</dbReference>
<comment type="caution">
    <text evidence="7">The sequence shown here is derived from an EMBL/GenBank/DDBJ whole genome shotgun (WGS) entry which is preliminary data.</text>
</comment>
<dbReference type="EMBL" id="JMSE01000938">
    <property type="protein sequence ID" value="KDN66395.1"/>
    <property type="molecule type" value="Genomic_DNA"/>
</dbReference>
<organism evidence="7 8">
    <name type="scientific">Colletotrichum sublineola</name>
    <name type="common">Sorghum anthracnose fungus</name>
    <dbReference type="NCBI Taxonomy" id="1173701"/>
    <lineage>
        <taxon>Eukaryota</taxon>
        <taxon>Fungi</taxon>
        <taxon>Dikarya</taxon>
        <taxon>Ascomycota</taxon>
        <taxon>Pezizomycotina</taxon>
        <taxon>Sordariomycetes</taxon>
        <taxon>Hypocreomycetidae</taxon>
        <taxon>Glomerellales</taxon>
        <taxon>Glomerellaceae</taxon>
        <taxon>Colletotrichum</taxon>
        <taxon>Colletotrichum graminicola species complex</taxon>
    </lineage>
</organism>
<dbReference type="GO" id="GO:0005506">
    <property type="term" value="F:iron ion binding"/>
    <property type="evidence" value="ECO:0007669"/>
    <property type="project" value="InterPro"/>
</dbReference>
<gene>
    <name evidence="7" type="ORF">CSUB01_06854</name>
</gene>
<dbReference type="InterPro" id="IPR036396">
    <property type="entry name" value="Cyt_P450_sf"/>
</dbReference>
<accession>A0A066XK42</accession>
<dbReference type="Gene3D" id="1.10.630.10">
    <property type="entry name" value="Cytochrome P450"/>
    <property type="match status" value="1"/>
</dbReference>
<dbReference type="PANTHER" id="PTHR46206">
    <property type="entry name" value="CYTOCHROME P450"/>
    <property type="match status" value="1"/>
</dbReference>
<dbReference type="HOGENOM" id="CLU_022195_1_0_1"/>
<keyword evidence="8" id="KW-1185">Reference proteome</keyword>
<evidence type="ECO:0000256" key="4">
    <source>
        <dbReference type="ARBA" id="ARBA00023002"/>
    </source>
</evidence>
<evidence type="ECO:0000313" key="8">
    <source>
        <dbReference type="Proteomes" id="UP000027238"/>
    </source>
</evidence>
<evidence type="ECO:0000256" key="6">
    <source>
        <dbReference type="RuleBase" id="RU000461"/>
    </source>
</evidence>
<dbReference type="Proteomes" id="UP000027238">
    <property type="component" value="Unassembled WGS sequence"/>
</dbReference>
<comment type="similarity">
    <text evidence="2 6">Belongs to the cytochrome P450 family.</text>
</comment>
<evidence type="ECO:0000313" key="7">
    <source>
        <dbReference type="EMBL" id="KDN66395.1"/>
    </source>
</evidence>
<dbReference type="GO" id="GO:0016705">
    <property type="term" value="F:oxidoreductase activity, acting on paired donors, with incorporation or reduction of molecular oxygen"/>
    <property type="evidence" value="ECO:0007669"/>
    <property type="project" value="InterPro"/>
</dbReference>
<proteinExistence type="inferred from homology"/>
<evidence type="ECO:0000256" key="2">
    <source>
        <dbReference type="ARBA" id="ARBA00010617"/>
    </source>
</evidence>
<keyword evidence="6" id="KW-0503">Monooxygenase</keyword>
<sequence length="311" mass="36026">MGAAIAMHKVPPLFLPILHWILPECRALRKTSKEIIKSLSPEVKRKLENYEYKPDRRDIKVRVPVSLDWLSSAARDLKIENYNMVGGEFSLTTSNIRNVGVNVFAGLMRLAIYPEYVEPLRREIIDVLQSTTKLDKAALFRMRRLDSFLKESARHDSFPTTLRRLAMRDTKFSDGTIIPKDTHCMIAPVPMKNAEIYGQDENQFDGFRYMKLRESAIARGSSGEQYQYCSTGNDDTVFGTGVHVCPARFLATFEVKIIVAYMLLHYDFLIPPGEEDETLIELDYDRYINDGRKIWYRIRQPEVDWKSKATW</sequence>
<dbReference type="Pfam" id="PF00067">
    <property type="entry name" value="p450"/>
    <property type="match status" value="1"/>
</dbReference>
<keyword evidence="6" id="KW-0349">Heme</keyword>
<dbReference type="PROSITE" id="PS00086">
    <property type="entry name" value="CYTOCHROME_P450"/>
    <property type="match status" value="1"/>
</dbReference>
<dbReference type="SUPFAM" id="SSF48264">
    <property type="entry name" value="Cytochrome P450"/>
    <property type="match status" value="1"/>
</dbReference>